<reference evidence="5 6" key="1">
    <citation type="submission" date="2019-11" db="EMBL/GenBank/DDBJ databases">
        <title>Gordonia sp. nov., a novel actinobacterium isolated from mangrove soil in Hainan.</title>
        <authorList>
            <person name="Huang X."/>
            <person name="Xie Y."/>
            <person name="Chu X."/>
            <person name="Xiao K."/>
        </authorList>
    </citation>
    <scope>NUCLEOTIDE SEQUENCE [LARGE SCALE GENOMIC DNA]</scope>
    <source>
        <strain evidence="5 6">HNM0687</strain>
    </source>
</reference>
<dbReference type="SUPFAM" id="SSF51658">
    <property type="entry name" value="Xylose isomerase-like"/>
    <property type="match status" value="1"/>
</dbReference>
<evidence type="ECO:0000313" key="6">
    <source>
        <dbReference type="Proteomes" id="UP000475545"/>
    </source>
</evidence>
<feature type="active site" description="Proton donor/acceptor" evidence="3">
    <location>
        <position position="256"/>
    </location>
</feature>
<dbReference type="Proteomes" id="UP000475545">
    <property type="component" value="Unassembled WGS sequence"/>
</dbReference>
<evidence type="ECO:0000313" key="5">
    <source>
        <dbReference type="EMBL" id="MXP23868.1"/>
    </source>
</evidence>
<dbReference type="InterPro" id="IPR026040">
    <property type="entry name" value="HyI-like"/>
</dbReference>
<feature type="active site" description="Proton donor/acceptor" evidence="3">
    <location>
        <position position="158"/>
    </location>
</feature>
<organism evidence="5 6">
    <name type="scientific">Gordonia mangrovi</name>
    <dbReference type="NCBI Taxonomy" id="2665643"/>
    <lineage>
        <taxon>Bacteria</taxon>
        <taxon>Bacillati</taxon>
        <taxon>Actinomycetota</taxon>
        <taxon>Actinomycetes</taxon>
        <taxon>Mycobacteriales</taxon>
        <taxon>Gordoniaceae</taxon>
        <taxon>Gordonia</taxon>
    </lineage>
</organism>
<dbReference type="GO" id="GO:0046487">
    <property type="term" value="P:glyoxylate metabolic process"/>
    <property type="evidence" value="ECO:0007669"/>
    <property type="project" value="TreeGrafter"/>
</dbReference>
<name>A0A6L7GYK7_9ACTN</name>
<keyword evidence="6" id="KW-1185">Reference proteome</keyword>
<dbReference type="GO" id="GO:0008903">
    <property type="term" value="F:hydroxypyruvate isomerase activity"/>
    <property type="evidence" value="ECO:0007669"/>
    <property type="project" value="TreeGrafter"/>
</dbReference>
<dbReference type="AlphaFoldDB" id="A0A6L7GYK7"/>
<dbReference type="Pfam" id="PF01261">
    <property type="entry name" value="AP_endonuc_2"/>
    <property type="match status" value="1"/>
</dbReference>
<feature type="domain" description="Xylose isomerase-like TIM barrel" evidence="4">
    <location>
        <begin position="43"/>
        <end position="268"/>
    </location>
</feature>
<dbReference type="InterPro" id="IPR036237">
    <property type="entry name" value="Xyl_isomerase-like_sf"/>
</dbReference>
<accession>A0A6L7GYK7</accession>
<protein>
    <submittedName>
        <fullName evidence="5">TIM barrel protein</fullName>
    </submittedName>
</protein>
<dbReference type="EMBL" id="WMBR01000007">
    <property type="protein sequence ID" value="MXP23868.1"/>
    <property type="molecule type" value="Genomic_DNA"/>
</dbReference>
<evidence type="ECO:0000256" key="3">
    <source>
        <dbReference type="PIRSR" id="PIRSR006241-50"/>
    </source>
</evidence>
<dbReference type="PANTHER" id="PTHR43489:SF6">
    <property type="entry name" value="HYDROXYPYRUVATE ISOMERASE-RELATED"/>
    <property type="match status" value="1"/>
</dbReference>
<dbReference type="InterPro" id="IPR050417">
    <property type="entry name" value="Sugar_Epim/Isomerase"/>
</dbReference>
<dbReference type="PANTHER" id="PTHR43489">
    <property type="entry name" value="ISOMERASE"/>
    <property type="match status" value="1"/>
</dbReference>
<gene>
    <name evidence="5" type="ORF">GIY30_21250</name>
</gene>
<comment type="similarity">
    <text evidence="2">Belongs to the hyi family.</text>
</comment>
<evidence type="ECO:0000256" key="1">
    <source>
        <dbReference type="ARBA" id="ARBA00023235"/>
    </source>
</evidence>
<dbReference type="RefSeq" id="WP_160904064.1">
    <property type="nucleotide sequence ID" value="NZ_CP102850.1"/>
</dbReference>
<evidence type="ECO:0000259" key="4">
    <source>
        <dbReference type="Pfam" id="PF01261"/>
    </source>
</evidence>
<comment type="caution">
    <text evidence="5">The sequence shown here is derived from an EMBL/GenBank/DDBJ whole genome shotgun (WGS) entry which is preliminary data.</text>
</comment>
<dbReference type="InterPro" id="IPR013022">
    <property type="entry name" value="Xyl_isomerase-like_TIM-brl"/>
</dbReference>
<sequence>MPRESCGDRIRRSVEVVEVAGRTAVAHLGLLYPAVSLSERVIAAAEDGFSHVDFWEVPPGELDRVADSVASAGVQVNSINVPRGSHAECGRMADPEQVAQWRRSFEETLSAAVCLGVQFINMVAGNRQPGVDQDAVLTENLNWALSRTPVDGAQLLIEPLSETTYPGYLITSCEQVIRLRAGLDEPGRLGLLFDTFHVAAEGHNVSTVFAEYAPWVRHVQVADSPGRGDPGTGDIDWSRFFRILADRDYRGKVSLEYVPSDARAGLGWTYGGEYGAAGIGIADNR</sequence>
<keyword evidence="1 2" id="KW-0413">Isomerase</keyword>
<proteinExistence type="inferred from homology"/>
<dbReference type="Gene3D" id="3.20.20.150">
    <property type="entry name" value="Divalent-metal-dependent TIM barrel enzymes"/>
    <property type="match status" value="1"/>
</dbReference>
<evidence type="ECO:0000256" key="2">
    <source>
        <dbReference type="PIRNR" id="PIRNR006241"/>
    </source>
</evidence>
<dbReference type="PIRSF" id="PIRSF006241">
    <property type="entry name" value="HyI"/>
    <property type="match status" value="1"/>
</dbReference>